<feature type="transmembrane region" description="Helical" evidence="2">
    <location>
        <begin position="399"/>
        <end position="425"/>
    </location>
</feature>
<organism evidence="4 5">
    <name type="scientific">Hesseltinella vesiculosa</name>
    <dbReference type="NCBI Taxonomy" id="101127"/>
    <lineage>
        <taxon>Eukaryota</taxon>
        <taxon>Fungi</taxon>
        <taxon>Fungi incertae sedis</taxon>
        <taxon>Mucoromycota</taxon>
        <taxon>Mucoromycotina</taxon>
        <taxon>Mucoromycetes</taxon>
        <taxon>Mucorales</taxon>
        <taxon>Cunninghamellaceae</taxon>
        <taxon>Hesseltinella</taxon>
    </lineage>
</organism>
<dbReference type="Gene3D" id="3.20.20.140">
    <property type="entry name" value="Metal-dependent hydrolases"/>
    <property type="match status" value="1"/>
</dbReference>
<dbReference type="GO" id="GO:0004534">
    <property type="term" value="F:5'-3' RNA exonuclease activity"/>
    <property type="evidence" value="ECO:0007669"/>
    <property type="project" value="TreeGrafter"/>
</dbReference>
<dbReference type="AlphaFoldDB" id="A0A1X2GVV3"/>
<protein>
    <submittedName>
        <fullName evidence="4">PHP domain-like protein</fullName>
    </submittedName>
</protein>
<dbReference type="InterPro" id="IPR016195">
    <property type="entry name" value="Pol/histidinol_Pase-like"/>
</dbReference>
<feature type="transmembrane region" description="Helical" evidence="2">
    <location>
        <begin position="69"/>
        <end position="90"/>
    </location>
</feature>
<evidence type="ECO:0000259" key="3">
    <source>
        <dbReference type="SMART" id="SM00481"/>
    </source>
</evidence>
<evidence type="ECO:0000256" key="2">
    <source>
        <dbReference type="SAM" id="Phobius"/>
    </source>
</evidence>
<feature type="domain" description="Polymerase/histidinol phosphatase N-terminal" evidence="3">
    <location>
        <begin position="130"/>
        <end position="200"/>
    </location>
</feature>
<feature type="region of interest" description="Disordered" evidence="1">
    <location>
        <begin position="1"/>
        <end position="39"/>
    </location>
</feature>
<evidence type="ECO:0000313" key="5">
    <source>
        <dbReference type="Proteomes" id="UP000242146"/>
    </source>
</evidence>
<dbReference type="InterPro" id="IPR052018">
    <property type="entry name" value="PHP_domain"/>
</dbReference>
<comment type="caution">
    <text evidence="4">The sequence shown here is derived from an EMBL/GenBank/DDBJ whole genome shotgun (WGS) entry which is preliminary data.</text>
</comment>
<sequence>MDDNASVTSTSTSKQHSLTSTKKRNVHEPALPLHESTTPLWPSNNNADRRSWRFWLRLLTPSKEYLRGLFIRIITVIVILGVIIALGIGLQYTDGLPTSEDFSNLEFDWQVNPSSYLTPWNQSFQYNVLLDGHSHSNYSDGKMNVKQLLDWHIANGYNAVMVTDHNTLEGGLAAEQLALSDNYYRERIVVIPGMEYSCCRIHMNLIGINDTIPVGPPVPSDEQLQAVINQTHAMGGIVIVNHIPWSNTIETGYQLPRLPNHPSVADLIAWGVDGFEVINQGTFDWQTLQAAQAHNLIQMIGTDVHHPSVPVNAWLTVNSPAMNKSSIMNEITARRTSFLYDPTGTPQRVYPDTSSGYEQLMPLTSLGDYFGMFYSIDKGMYSFQGTFCQPQQFQIQNNVIAWFIFWLIILMVVYELVRAFVTWAAQAILHCHRRRTQNRTDASCHAS</sequence>
<dbReference type="Proteomes" id="UP000242146">
    <property type="component" value="Unassembled WGS sequence"/>
</dbReference>
<proteinExistence type="predicted"/>
<gene>
    <name evidence="4" type="ORF">DM01DRAFT_1331620</name>
</gene>
<dbReference type="PANTHER" id="PTHR42924:SF3">
    <property type="entry name" value="POLYMERASE_HISTIDINOL PHOSPHATASE N-TERMINAL DOMAIN-CONTAINING PROTEIN"/>
    <property type="match status" value="1"/>
</dbReference>
<feature type="compositionally biased region" description="Polar residues" evidence="1">
    <location>
        <begin position="1"/>
        <end position="20"/>
    </location>
</feature>
<keyword evidence="2" id="KW-0472">Membrane</keyword>
<dbReference type="Pfam" id="PF02811">
    <property type="entry name" value="PHP"/>
    <property type="match status" value="1"/>
</dbReference>
<dbReference type="InterPro" id="IPR004013">
    <property type="entry name" value="PHP_dom"/>
</dbReference>
<keyword evidence="2" id="KW-0812">Transmembrane</keyword>
<dbReference type="SUPFAM" id="SSF89550">
    <property type="entry name" value="PHP domain-like"/>
    <property type="match status" value="1"/>
</dbReference>
<dbReference type="SMART" id="SM00481">
    <property type="entry name" value="POLIIIAc"/>
    <property type="match status" value="1"/>
</dbReference>
<accession>A0A1X2GVV3</accession>
<dbReference type="OrthoDB" id="16564at2759"/>
<evidence type="ECO:0000256" key="1">
    <source>
        <dbReference type="SAM" id="MobiDB-lite"/>
    </source>
</evidence>
<keyword evidence="2" id="KW-1133">Transmembrane helix</keyword>
<dbReference type="InterPro" id="IPR003141">
    <property type="entry name" value="Pol/His_phosphatase_N"/>
</dbReference>
<name>A0A1X2GVV3_9FUNG</name>
<evidence type="ECO:0000313" key="4">
    <source>
        <dbReference type="EMBL" id="ORX62163.1"/>
    </source>
</evidence>
<dbReference type="EMBL" id="MCGT01000002">
    <property type="protein sequence ID" value="ORX62163.1"/>
    <property type="molecule type" value="Genomic_DNA"/>
</dbReference>
<reference evidence="4 5" key="1">
    <citation type="submission" date="2016-07" db="EMBL/GenBank/DDBJ databases">
        <title>Pervasive Adenine N6-methylation of Active Genes in Fungi.</title>
        <authorList>
            <consortium name="DOE Joint Genome Institute"/>
            <person name="Mondo S.J."/>
            <person name="Dannebaum R.O."/>
            <person name="Kuo R.C."/>
            <person name="Labutti K."/>
            <person name="Haridas S."/>
            <person name="Kuo A."/>
            <person name="Salamov A."/>
            <person name="Ahrendt S.R."/>
            <person name="Lipzen A."/>
            <person name="Sullivan W."/>
            <person name="Andreopoulos W.B."/>
            <person name="Clum A."/>
            <person name="Lindquist E."/>
            <person name="Daum C."/>
            <person name="Ramamoorthy G.K."/>
            <person name="Gryganskyi A."/>
            <person name="Culley D."/>
            <person name="Magnuson J.K."/>
            <person name="James T.Y."/>
            <person name="O'Malley M.A."/>
            <person name="Stajich J.E."/>
            <person name="Spatafora J.W."/>
            <person name="Visel A."/>
            <person name="Grigoriev I.V."/>
        </authorList>
    </citation>
    <scope>NUCLEOTIDE SEQUENCE [LARGE SCALE GENOMIC DNA]</scope>
    <source>
        <strain evidence="4 5">NRRL 3301</strain>
    </source>
</reference>
<keyword evidence="5" id="KW-1185">Reference proteome</keyword>
<dbReference type="GO" id="GO:0035312">
    <property type="term" value="F:5'-3' DNA exonuclease activity"/>
    <property type="evidence" value="ECO:0007669"/>
    <property type="project" value="TreeGrafter"/>
</dbReference>
<dbReference type="PANTHER" id="PTHR42924">
    <property type="entry name" value="EXONUCLEASE"/>
    <property type="match status" value="1"/>
</dbReference>